<gene>
    <name evidence="1" type="primary">lsrF_5</name>
    <name evidence="1" type="ORF">SDC9_41601</name>
</gene>
<dbReference type="InterPro" id="IPR041720">
    <property type="entry name" value="FbaB-like"/>
</dbReference>
<reference evidence="1" key="1">
    <citation type="submission" date="2019-08" db="EMBL/GenBank/DDBJ databases">
        <authorList>
            <person name="Kucharzyk K."/>
            <person name="Murdoch R.W."/>
            <person name="Higgins S."/>
            <person name="Loffler F."/>
        </authorList>
    </citation>
    <scope>NUCLEOTIDE SEQUENCE</scope>
</reference>
<dbReference type="InterPro" id="IPR050456">
    <property type="entry name" value="DeoC/FbaB_aldolase"/>
</dbReference>
<dbReference type="PANTHER" id="PTHR47916">
    <property type="entry name" value="FRUCTOSE-BISPHOSPHATE ALDOLASE CLASS 1"/>
    <property type="match status" value="1"/>
</dbReference>
<dbReference type="AlphaFoldDB" id="A0A644VW29"/>
<dbReference type="InterPro" id="IPR013785">
    <property type="entry name" value="Aldolase_TIM"/>
</dbReference>
<dbReference type="PIRSF" id="PIRSF038992">
    <property type="entry name" value="Aldolase_Ia"/>
    <property type="match status" value="1"/>
</dbReference>
<proteinExistence type="predicted"/>
<keyword evidence="1" id="KW-0808">Transferase</keyword>
<dbReference type="GO" id="GO:0016746">
    <property type="term" value="F:acyltransferase activity"/>
    <property type="evidence" value="ECO:0007669"/>
    <property type="project" value="UniProtKB-KW"/>
</dbReference>
<name>A0A644VW29_9ZZZZ</name>
<dbReference type="Gene3D" id="3.20.20.70">
    <property type="entry name" value="Aldolase class I"/>
    <property type="match status" value="1"/>
</dbReference>
<organism evidence="1">
    <name type="scientific">bioreactor metagenome</name>
    <dbReference type="NCBI Taxonomy" id="1076179"/>
    <lineage>
        <taxon>unclassified sequences</taxon>
        <taxon>metagenomes</taxon>
        <taxon>ecological metagenomes</taxon>
    </lineage>
</organism>
<dbReference type="SMART" id="SM01133">
    <property type="entry name" value="DeoC"/>
    <property type="match status" value="1"/>
</dbReference>
<evidence type="ECO:0000313" key="1">
    <source>
        <dbReference type="EMBL" id="MPL95430.1"/>
    </source>
</evidence>
<dbReference type="EC" id="2.3.1.245" evidence="1"/>
<accession>A0A644VW29</accession>
<dbReference type="NCBIfam" id="NF006081">
    <property type="entry name" value="PRK08227.1"/>
    <property type="match status" value="1"/>
</dbReference>
<comment type="caution">
    <text evidence="1">The sequence shown here is derived from an EMBL/GenBank/DDBJ whole genome shotgun (WGS) entry which is preliminary data.</text>
</comment>
<dbReference type="SUPFAM" id="SSF51569">
    <property type="entry name" value="Aldolase"/>
    <property type="match status" value="1"/>
</dbReference>
<protein>
    <submittedName>
        <fullName evidence="1">3-hydroxy-5-phosphonooxypentane-2,4-dione thiolase</fullName>
        <ecNumber evidence="1">2.3.1.245</ecNumber>
    </submittedName>
</protein>
<dbReference type="PANTHER" id="PTHR47916:SF1">
    <property type="entry name" value="3-HYDROXY-5-PHOSPHONOOXYPENTANE-2,4-DIONE THIOLASE"/>
    <property type="match status" value="1"/>
</dbReference>
<dbReference type="InterPro" id="IPR002915">
    <property type="entry name" value="DeoC/FbaB/LacD_aldolase"/>
</dbReference>
<dbReference type="Pfam" id="PF01791">
    <property type="entry name" value="DeoC"/>
    <property type="match status" value="1"/>
</dbReference>
<dbReference type="GO" id="GO:0004332">
    <property type="term" value="F:fructose-bisphosphate aldolase activity"/>
    <property type="evidence" value="ECO:0007669"/>
    <property type="project" value="InterPro"/>
</dbReference>
<keyword evidence="1" id="KW-0012">Acyltransferase</keyword>
<sequence>MADNVGNSSGKDYRLDVPPKSGDFHVKGLSSCSWGMKNRLSRIFRPSSGNTVMLAFDHGYIMGSTSGLERLDIVIEPLLPFVDVLMATRGALRTCVPPDTNRALCLRATHDASVLFEDMSTGGGAGLDMEDALRINASALAVQTFIGAQGERDSLELLCRTVDLGERYGIPVLGVVAVGKQLARNARYFLLATRILAEHGAHMVKTYYCEDFEQIAAACPVPIVIAGGRKLPEDEALTMAYRAVREGARGVDMGRNIFQSEAPAAMAMAVGKVVHEGFSDREAYEAYLEMKNRS</sequence>
<dbReference type="EMBL" id="VSSQ01000467">
    <property type="protein sequence ID" value="MPL95430.1"/>
    <property type="molecule type" value="Genomic_DNA"/>
</dbReference>